<organism evidence="1 2">
    <name type="scientific">Halopseudomonas salegens</name>
    <dbReference type="NCBI Taxonomy" id="1434072"/>
    <lineage>
        <taxon>Bacteria</taxon>
        <taxon>Pseudomonadati</taxon>
        <taxon>Pseudomonadota</taxon>
        <taxon>Gammaproteobacteria</taxon>
        <taxon>Pseudomonadales</taxon>
        <taxon>Pseudomonadaceae</taxon>
        <taxon>Halopseudomonas</taxon>
    </lineage>
</organism>
<gene>
    <name evidence="1" type="ORF">SAMN05216210_2687</name>
</gene>
<dbReference type="InterPro" id="IPR008551">
    <property type="entry name" value="TANGO2"/>
</dbReference>
<name>A0A1H2H193_9GAMM</name>
<dbReference type="Pfam" id="PF05742">
    <property type="entry name" value="TANGO2"/>
    <property type="match status" value="1"/>
</dbReference>
<dbReference type="EMBL" id="LT629787">
    <property type="protein sequence ID" value="SDU25378.1"/>
    <property type="molecule type" value="Genomic_DNA"/>
</dbReference>
<dbReference type="AlphaFoldDB" id="A0A1H2H193"/>
<dbReference type="PANTHER" id="PTHR17985">
    <property type="entry name" value="SER/THR-RICH PROTEIN T10 IN DGCR REGION"/>
    <property type="match status" value="1"/>
</dbReference>
<evidence type="ECO:0000313" key="2">
    <source>
        <dbReference type="Proteomes" id="UP000243924"/>
    </source>
</evidence>
<reference evidence="2" key="1">
    <citation type="submission" date="2016-10" db="EMBL/GenBank/DDBJ databases">
        <authorList>
            <person name="Varghese N."/>
            <person name="Submissions S."/>
        </authorList>
    </citation>
    <scope>NUCLEOTIDE SEQUENCE [LARGE SCALE GENOMIC DNA]</scope>
    <source>
        <strain evidence="2">CECT 8338</strain>
    </source>
</reference>
<dbReference type="RefSeq" id="WP_092387697.1">
    <property type="nucleotide sequence ID" value="NZ_LT629787.1"/>
</dbReference>
<keyword evidence="2" id="KW-1185">Reference proteome</keyword>
<protein>
    <submittedName>
        <fullName evidence="1">Uncharacterized conserved protein, contains NRDE domain</fullName>
    </submittedName>
</protein>
<dbReference type="PANTHER" id="PTHR17985:SF8">
    <property type="entry name" value="TRANSPORT AND GOLGI ORGANIZATION PROTEIN 2 HOMOLOG"/>
    <property type="match status" value="1"/>
</dbReference>
<dbReference type="Proteomes" id="UP000243924">
    <property type="component" value="Chromosome I"/>
</dbReference>
<accession>A0A1H2H193</accession>
<sequence>MCLIAFAWQVNDQPLLLLGNRDEFHARPTRAAQFWTDEGHPDLLAGKDLQAGGSWLGVTRSGRFAALTNVRAPGAQRDGKSRGHLIHRYLTGESGPEDYLHELQAELGAYADFNLLVGNREELWHLHSRDGQLLPVPPGIHGLSNASLDSPWPKTRRLCQDLEAHLDADDASLLQLLARRERYPDKQLPDTGISQNWERMLSAAFIVSADYGTRASTLVRLQPGGATSFRERQFNPAGETVGESAWSLSASG</sequence>
<dbReference type="OrthoDB" id="4380123at2"/>
<evidence type="ECO:0000313" key="1">
    <source>
        <dbReference type="EMBL" id="SDU25378.1"/>
    </source>
</evidence>
<proteinExistence type="predicted"/>